<sequence length="184" mass="20858">MENVTGAKDVASYSYVTTVLLYIWAHVNGWALLVAILTPALIIFGRQEIRVRRVRQIFDFERTFEDIASSDENRINPSFEFVRSKYLSDVDLDGGWEARMSPLPTGIPLNDLLNRIRRQGLRRDLRLFVSSVGLMIVTYLGFDALMAAFRCNLSSVACTCASTCLPLATPPWRRRKVRRPATAT</sequence>
<keyword evidence="1" id="KW-0812">Transmembrane</keyword>
<accession>A0ABW3YUP4</accession>
<name>A0ABW3YUP4_MYCRA</name>
<gene>
    <name evidence="2" type="ORF">ACFQ33_03215</name>
</gene>
<keyword evidence="1" id="KW-0472">Membrane</keyword>
<feature type="transmembrane region" description="Helical" evidence="1">
    <location>
        <begin position="125"/>
        <end position="141"/>
    </location>
</feature>
<reference evidence="3" key="1">
    <citation type="journal article" date="2019" name="Int. J. Syst. Evol. Microbiol.">
        <title>The Global Catalogue of Microorganisms (GCM) 10K type strain sequencing project: providing services to taxonomists for standard genome sequencing and annotation.</title>
        <authorList>
            <consortium name="The Broad Institute Genomics Platform"/>
            <consortium name="The Broad Institute Genome Sequencing Center for Infectious Disease"/>
            <person name="Wu L."/>
            <person name="Ma J."/>
        </authorList>
    </citation>
    <scope>NUCLEOTIDE SEQUENCE [LARGE SCALE GENOMIC DNA]</scope>
    <source>
        <strain evidence="3">CCUG 55609</strain>
    </source>
</reference>
<comment type="caution">
    <text evidence="2">The sequence shown here is derived from an EMBL/GenBank/DDBJ whole genome shotgun (WGS) entry which is preliminary data.</text>
</comment>
<evidence type="ECO:0000256" key="1">
    <source>
        <dbReference type="SAM" id="Phobius"/>
    </source>
</evidence>
<proteinExistence type="predicted"/>
<evidence type="ECO:0000313" key="3">
    <source>
        <dbReference type="Proteomes" id="UP001597173"/>
    </source>
</evidence>
<organism evidence="2 3">
    <name type="scientific">Mycoplana ramosa</name>
    <name type="common">Mycoplana bullata</name>
    <dbReference type="NCBI Taxonomy" id="40837"/>
    <lineage>
        <taxon>Bacteria</taxon>
        <taxon>Pseudomonadati</taxon>
        <taxon>Pseudomonadota</taxon>
        <taxon>Alphaproteobacteria</taxon>
        <taxon>Hyphomicrobiales</taxon>
        <taxon>Rhizobiaceae</taxon>
        <taxon>Mycoplana</taxon>
    </lineage>
</organism>
<feature type="transmembrane region" description="Helical" evidence="1">
    <location>
        <begin position="20"/>
        <end position="45"/>
    </location>
</feature>
<dbReference type="RefSeq" id="WP_374837420.1">
    <property type="nucleotide sequence ID" value="NZ_JBHEEW010000004.1"/>
</dbReference>
<dbReference type="Proteomes" id="UP001597173">
    <property type="component" value="Unassembled WGS sequence"/>
</dbReference>
<keyword evidence="1" id="KW-1133">Transmembrane helix</keyword>
<keyword evidence="3" id="KW-1185">Reference proteome</keyword>
<dbReference type="EMBL" id="JBHTNF010000001">
    <property type="protein sequence ID" value="MFD1326903.1"/>
    <property type="molecule type" value="Genomic_DNA"/>
</dbReference>
<evidence type="ECO:0008006" key="4">
    <source>
        <dbReference type="Google" id="ProtNLM"/>
    </source>
</evidence>
<evidence type="ECO:0000313" key="2">
    <source>
        <dbReference type="EMBL" id="MFD1326903.1"/>
    </source>
</evidence>
<protein>
    <recommendedName>
        <fullName evidence="4">ABC transmembrane type-1 domain-containing protein</fullName>
    </recommendedName>
</protein>